<gene>
    <name evidence="5" type="ORF">SAMN04488500_103177</name>
</gene>
<keyword evidence="1" id="KW-0479">Metal-binding</keyword>
<dbReference type="RefSeq" id="WP_084574513.1">
    <property type="nucleotide sequence ID" value="NZ_CP155572.1"/>
</dbReference>
<protein>
    <recommendedName>
        <fullName evidence="4">4Fe-4S ferredoxin-type domain-containing protein</fullName>
    </recommendedName>
</protein>
<accession>A0A1W1ZCF7</accession>
<dbReference type="PROSITE" id="PS00198">
    <property type="entry name" value="4FE4S_FER_1"/>
    <property type="match status" value="1"/>
</dbReference>
<dbReference type="OrthoDB" id="1683619at2"/>
<dbReference type="InterPro" id="IPR017896">
    <property type="entry name" value="4Fe4S_Fe-S-bd"/>
</dbReference>
<evidence type="ECO:0000256" key="1">
    <source>
        <dbReference type="ARBA" id="ARBA00022723"/>
    </source>
</evidence>
<proteinExistence type="predicted"/>
<dbReference type="GO" id="GO:0046872">
    <property type="term" value="F:metal ion binding"/>
    <property type="evidence" value="ECO:0007669"/>
    <property type="project" value="UniProtKB-KW"/>
</dbReference>
<sequence length="160" mass="17365">MLESTGIASKEMFEQLLPSAERRKHGPYVVMECYEPIPCNPCVTSCTAHAVTMKEINELPKCNHDICTGCTLCVGVCPGLACFVIDETVGNGKVKITFPYEMSPLPEKGDVVDATGRDGSVVGKAEVVRVNSSKKLDRTSLITILVDSLLIYDVRSIAVR</sequence>
<keyword evidence="2" id="KW-0408">Iron</keyword>
<dbReference type="InterPro" id="IPR017900">
    <property type="entry name" value="4Fe4S_Fe_S_CS"/>
</dbReference>
<dbReference type="SUPFAM" id="SSF46548">
    <property type="entry name" value="alpha-helical ferredoxin"/>
    <property type="match status" value="1"/>
</dbReference>
<evidence type="ECO:0000256" key="3">
    <source>
        <dbReference type="ARBA" id="ARBA00023014"/>
    </source>
</evidence>
<reference evidence="5 6" key="1">
    <citation type="submission" date="2017-04" db="EMBL/GenBank/DDBJ databases">
        <authorList>
            <person name="Afonso C.L."/>
            <person name="Miller P.J."/>
            <person name="Scott M.A."/>
            <person name="Spackman E."/>
            <person name="Goraichik I."/>
            <person name="Dimitrov K.M."/>
            <person name="Suarez D.L."/>
            <person name="Swayne D.E."/>
        </authorList>
    </citation>
    <scope>NUCLEOTIDE SEQUENCE [LARGE SCALE GENOMIC DNA]</scope>
    <source>
        <strain evidence="5 6">DSM 5090</strain>
    </source>
</reference>
<evidence type="ECO:0000313" key="5">
    <source>
        <dbReference type="EMBL" id="SMC46016.1"/>
    </source>
</evidence>
<feature type="domain" description="4Fe-4S ferredoxin-type" evidence="4">
    <location>
        <begin position="58"/>
        <end position="88"/>
    </location>
</feature>
<dbReference type="EMBL" id="FWXI01000003">
    <property type="protein sequence ID" value="SMC46016.1"/>
    <property type="molecule type" value="Genomic_DNA"/>
</dbReference>
<name>A0A1W1ZCF7_9FIRM</name>
<dbReference type="STRING" id="112901.SAMN04488500_103177"/>
<keyword evidence="6" id="KW-1185">Reference proteome</keyword>
<dbReference type="AlphaFoldDB" id="A0A1W1ZCF7"/>
<dbReference type="PROSITE" id="PS51379">
    <property type="entry name" value="4FE4S_FER_2"/>
    <property type="match status" value="1"/>
</dbReference>
<dbReference type="GO" id="GO:0051536">
    <property type="term" value="F:iron-sulfur cluster binding"/>
    <property type="evidence" value="ECO:0007669"/>
    <property type="project" value="UniProtKB-KW"/>
</dbReference>
<keyword evidence="3" id="KW-0411">Iron-sulfur</keyword>
<organism evidence="5 6">
    <name type="scientific">Sporomusa malonica</name>
    <dbReference type="NCBI Taxonomy" id="112901"/>
    <lineage>
        <taxon>Bacteria</taxon>
        <taxon>Bacillati</taxon>
        <taxon>Bacillota</taxon>
        <taxon>Negativicutes</taxon>
        <taxon>Selenomonadales</taxon>
        <taxon>Sporomusaceae</taxon>
        <taxon>Sporomusa</taxon>
    </lineage>
</organism>
<dbReference type="Proteomes" id="UP000192738">
    <property type="component" value="Unassembled WGS sequence"/>
</dbReference>
<evidence type="ECO:0000256" key="2">
    <source>
        <dbReference type="ARBA" id="ARBA00023004"/>
    </source>
</evidence>
<evidence type="ECO:0000313" key="6">
    <source>
        <dbReference type="Proteomes" id="UP000192738"/>
    </source>
</evidence>
<evidence type="ECO:0000259" key="4">
    <source>
        <dbReference type="PROSITE" id="PS51379"/>
    </source>
</evidence>
<dbReference type="Gene3D" id="3.30.70.20">
    <property type="match status" value="1"/>
</dbReference>